<dbReference type="Gene3D" id="3.30.40.10">
    <property type="entry name" value="Zinc/RING finger domain, C3HC4 (zinc finger)"/>
    <property type="match status" value="1"/>
</dbReference>
<feature type="transmembrane region" description="Helical" evidence="14">
    <location>
        <begin position="710"/>
        <end position="733"/>
    </location>
</feature>
<evidence type="ECO:0000256" key="3">
    <source>
        <dbReference type="ARBA" id="ARBA00004906"/>
    </source>
</evidence>
<organism evidence="16 17">
    <name type="scientific">Papaver atlanticum</name>
    <dbReference type="NCBI Taxonomy" id="357466"/>
    <lineage>
        <taxon>Eukaryota</taxon>
        <taxon>Viridiplantae</taxon>
        <taxon>Streptophyta</taxon>
        <taxon>Embryophyta</taxon>
        <taxon>Tracheophyta</taxon>
        <taxon>Spermatophyta</taxon>
        <taxon>Magnoliopsida</taxon>
        <taxon>Ranunculales</taxon>
        <taxon>Papaveraceae</taxon>
        <taxon>Papaveroideae</taxon>
        <taxon>Papaver</taxon>
    </lineage>
</organism>
<dbReference type="InterPro" id="IPR056521">
    <property type="entry name" value="MARCHF6-like_C"/>
</dbReference>
<feature type="transmembrane region" description="Helical" evidence="14">
    <location>
        <begin position="808"/>
        <end position="831"/>
    </location>
</feature>
<evidence type="ECO:0000256" key="6">
    <source>
        <dbReference type="ARBA" id="ARBA00022692"/>
    </source>
</evidence>
<feature type="transmembrane region" description="Helical" evidence="14">
    <location>
        <begin position="421"/>
        <end position="442"/>
    </location>
</feature>
<dbReference type="InterPro" id="IPR013083">
    <property type="entry name" value="Znf_RING/FYVE/PHD"/>
</dbReference>
<keyword evidence="9" id="KW-0833">Ubl conjugation pathway</keyword>
<comment type="catalytic activity">
    <reaction evidence="1">
        <text>S-ubiquitinyl-[E2 ubiquitin-conjugating enzyme]-L-cysteine + [acceptor protein]-L-lysine = [E2 ubiquitin-conjugating enzyme]-L-cysteine + N(6)-ubiquitinyl-[acceptor protein]-L-lysine.</text>
        <dbReference type="EC" id="2.3.2.27"/>
    </reaction>
</comment>
<keyword evidence="8" id="KW-0863">Zinc-finger</keyword>
<dbReference type="GO" id="GO:0036503">
    <property type="term" value="P:ERAD pathway"/>
    <property type="evidence" value="ECO:0007669"/>
    <property type="project" value="TreeGrafter"/>
</dbReference>
<keyword evidence="12 14" id="KW-0472">Membrane</keyword>
<feature type="transmembrane region" description="Helical" evidence="14">
    <location>
        <begin position="471"/>
        <end position="491"/>
    </location>
</feature>
<keyword evidence="17" id="KW-1185">Reference proteome</keyword>
<dbReference type="PROSITE" id="PS51292">
    <property type="entry name" value="ZF_RING_CH"/>
    <property type="match status" value="1"/>
</dbReference>
<accession>A0AAD4T382</accession>
<name>A0AAD4T382_9MAGN</name>
<evidence type="ECO:0000256" key="11">
    <source>
        <dbReference type="ARBA" id="ARBA00022989"/>
    </source>
</evidence>
<evidence type="ECO:0000313" key="16">
    <source>
        <dbReference type="EMBL" id="KAI3938379.1"/>
    </source>
</evidence>
<dbReference type="EMBL" id="JAJJMB010005545">
    <property type="protein sequence ID" value="KAI3938379.1"/>
    <property type="molecule type" value="Genomic_DNA"/>
</dbReference>
<feature type="transmembrane region" description="Helical" evidence="14">
    <location>
        <begin position="295"/>
        <end position="315"/>
    </location>
</feature>
<dbReference type="SMART" id="SM00744">
    <property type="entry name" value="RINGv"/>
    <property type="match status" value="1"/>
</dbReference>
<keyword evidence="10" id="KW-0862">Zinc</keyword>
<evidence type="ECO:0000256" key="2">
    <source>
        <dbReference type="ARBA" id="ARBA00004141"/>
    </source>
</evidence>
<dbReference type="PANTHER" id="PTHR13145">
    <property type="entry name" value="SSM4 PROTEIN"/>
    <property type="match status" value="1"/>
</dbReference>
<dbReference type="GO" id="GO:0061630">
    <property type="term" value="F:ubiquitin protein ligase activity"/>
    <property type="evidence" value="ECO:0007669"/>
    <property type="project" value="UniProtKB-EC"/>
</dbReference>
<evidence type="ECO:0000256" key="12">
    <source>
        <dbReference type="ARBA" id="ARBA00023136"/>
    </source>
</evidence>
<dbReference type="AlphaFoldDB" id="A0AAD4T382"/>
<keyword evidence="6 14" id="KW-0812">Transmembrane</keyword>
<feature type="transmembrane region" description="Helical" evidence="14">
    <location>
        <begin position="377"/>
        <end position="400"/>
    </location>
</feature>
<feature type="transmembrane region" description="Helical" evidence="14">
    <location>
        <begin position="668"/>
        <end position="689"/>
    </location>
</feature>
<sequence length="898" mass="101916">MEGGLETRENMKERVEEDEKEEEEEKICRICHSPGDSQNPLQYPCACSGSMKFVHPKCLLRWMAQRISLECEVCKHKYYVYRVYAEKTPTRLPFREFVGGIVMKACHVLHFCVRFGFSVSQQLFMAPLIAFWIWRLSSVRSLSEAKELVHSYMSASTAMMDWLYGVVISNVLYMMWLRLGDLIIEDEEDEEDGADVAIALAPDNENHIADEIGEDAGEPQAIADVRNDDNVAPGLQLLVTLLVAHLLRNFPRVIIIILRFDVPLLSTGIFLVVSILFFLITNGVLILVPFSLGRIILHCLSWLFFAASSIFMPFVESALYIRNNSLKNASHAATNLSAEIQNDSLLSCAIEVVAETLTANSIGPGEASSSVGKPRSLGLYDVITLATGYMVVLSLVFACFGIPIRTVASKIRYYLREFQRVIIYPFFLMIHFGIIPLVYGWWLDVCTITMLGKSISDRVEFFSKFPLLSSLMHWAVGIIYMFQIHISTCLLQRVLREEVLDFLQGLADPVSIVIRVLIDDVHLQATPTIFPLHISVSDPFTEIPVVMLLLKICLPYAIELRETVAALLHPWVTSVFCFLGLSCFLCSGPEDIGGQDNVKVESRQEGLMIIIECGYTFVRHVVLLIVLAWITLLLFSSSLIIVSVPLGRVLFSSISNLPITHGIKCNDIYAFFIGNFSIWTSFTGARYFFEHFKAGKVLLRFSDICKLFCIIIESCVLLSLWSIVIPVLSGILFEFSFIVPIRGLVVEAPVLLLCKDWAVGFLFFKVWRTVVLLNHRIVLVDESWRIKFERVRENDFLKLPRHWVLQELLIPIIMNLLMSLCFPYVFARWIVPSLGFPPKVNSTVYRFTWVAYLTIIVLFSCAKRFPVWITNLHNSMRDERYSGLGLQNFSEAGIEGPK</sequence>
<feature type="region of interest" description="Disordered" evidence="13">
    <location>
        <begin position="1"/>
        <end position="22"/>
    </location>
</feature>
<comment type="caution">
    <text evidence="16">The sequence shown here is derived from an EMBL/GenBank/DDBJ whole genome shotgun (WGS) entry which is preliminary data.</text>
</comment>
<evidence type="ECO:0000256" key="7">
    <source>
        <dbReference type="ARBA" id="ARBA00022723"/>
    </source>
</evidence>
<feature type="transmembrane region" description="Helical" evidence="14">
    <location>
        <begin position="843"/>
        <end position="862"/>
    </location>
</feature>
<feature type="domain" description="RING-CH-type" evidence="15">
    <location>
        <begin position="20"/>
        <end position="81"/>
    </location>
</feature>
<dbReference type="GO" id="GO:0008270">
    <property type="term" value="F:zinc ion binding"/>
    <property type="evidence" value="ECO:0007669"/>
    <property type="project" value="UniProtKB-KW"/>
</dbReference>
<dbReference type="Proteomes" id="UP001202328">
    <property type="component" value="Unassembled WGS sequence"/>
</dbReference>
<evidence type="ECO:0000256" key="1">
    <source>
        <dbReference type="ARBA" id="ARBA00000900"/>
    </source>
</evidence>
<gene>
    <name evidence="16" type="ORF">MKW98_015278</name>
</gene>
<dbReference type="EC" id="2.3.2.27" evidence="4"/>
<dbReference type="Pfam" id="PF23113">
    <property type="entry name" value="MARCHF6_C"/>
    <property type="match status" value="1"/>
</dbReference>
<evidence type="ECO:0000256" key="13">
    <source>
        <dbReference type="SAM" id="MobiDB-lite"/>
    </source>
</evidence>
<dbReference type="GO" id="GO:0005789">
    <property type="term" value="C:endoplasmic reticulum membrane"/>
    <property type="evidence" value="ECO:0007669"/>
    <property type="project" value="TreeGrafter"/>
</dbReference>
<dbReference type="SUPFAM" id="SSF57850">
    <property type="entry name" value="RING/U-box"/>
    <property type="match status" value="1"/>
</dbReference>
<evidence type="ECO:0000256" key="4">
    <source>
        <dbReference type="ARBA" id="ARBA00012483"/>
    </source>
</evidence>
<protein>
    <recommendedName>
        <fullName evidence="4">RING-type E3 ubiquitin transferase</fullName>
        <ecNumber evidence="4">2.3.2.27</ecNumber>
    </recommendedName>
</protein>
<feature type="transmembrane region" description="Helical" evidence="14">
    <location>
        <begin position="621"/>
        <end position="648"/>
    </location>
</feature>
<comment type="subcellular location">
    <subcellularLocation>
        <location evidence="2">Membrane</location>
        <topology evidence="2">Multi-pass membrane protein</topology>
    </subcellularLocation>
</comment>
<proteinExistence type="predicted"/>
<keyword evidence="7" id="KW-0479">Metal-binding</keyword>
<dbReference type="Pfam" id="PF12906">
    <property type="entry name" value="RINGv"/>
    <property type="match status" value="1"/>
</dbReference>
<evidence type="ECO:0000256" key="14">
    <source>
        <dbReference type="SAM" id="Phobius"/>
    </source>
</evidence>
<evidence type="ECO:0000256" key="10">
    <source>
        <dbReference type="ARBA" id="ARBA00022833"/>
    </source>
</evidence>
<dbReference type="InterPro" id="IPR011016">
    <property type="entry name" value="Znf_RING-CH"/>
</dbReference>
<comment type="pathway">
    <text evidence="3">Protein modification; protein ubiquitination.</text>
</comment>
<dbReference type="PANTHER" id="PTHR13145:SF0">
    <property type="entry name" value="E3 UBIQUITIN-PROTEIN LIGASE MARCHF6"/>
    <property type="match status" value="1"/>
</dbReference>
<evidence type="ECO:0000259" key="15">
    <source>
        <dbReference type="PROSITE" id="PS51292"/>
    </source>
</evidence>
<evidence type="ECO:0000256" key="9">
    <source>
        <dbReference type="ARBA" id="ARBA00022786"/>
    </source>
</evidence>
<keyword evidence="11 14" id="KW-1133">Transmembrane helix</keyword>
<evidence type="ECO:0000256" key="5">
    <source>
        <dbReference type="ARBA" id="ARBA00022679"/>
    </source>
</evidence>
<feature type="compositionally biased region" description="Basic and acidic residues" evidence="13">
    <location>
        <begin position="1"/>
        <end position="17"/>
    </location>
</feature>
<evidence type="ECO:0000313" key="17">
    <source>
        <dbReference type="Proteomes" id="UP001202328"/>
    </source>
</evidence>
<keyword evidence="5" id="KW-0808">Transferase</keyword>
<feature type="transmembrane region" description="Helical" evidence="14">
    <location>
        <begin position="264"/>
        <end position="288"/>
    </location>
</feature>
<evidence type="ECO:0000256" key="8">
    <source>
        <dbReference type="ARBA" id="ARBA00022771"/>
    </source>
</evidence>
<reference evidence="16" key="1">
    <citation type="submission" date="2022-04" db="EMBL/GenBank/DDBJ databases">
        <title>A functionally conserved STORR gene fusion in Papaver species that diverged 16.8 million years ago.</title>
        <authorList>
            <person name="Catania T."/>
        </authorList>
    </citation>
    <scope>NUCLEOTIDE SEQUENCE</scope>
    <source>
        <strain evidence="16">S-188037</strain>
    </source>
</reference>